<proteinExistence type="predicted"/>
<protein>
    <recommendedName>
        <fullName evidence="1">DUF6593 domain-containing protein</fullName>
    </recommendedName>
</protein>
<reference evidence="2 3" key="1">
    <citation type="submission" date="2024-05" db="EMBL/GenBank/DDBJ databases">
        <title>A draft genome resource for the thread blight pathogen Marasmius tenuissimus strain MS-2.</title>
        <authorList>
            <person name="Yulfo-Soto G.E."/>
            <person name="Baruah I.K."/>
            <person name="Amoako-Attah I."/>
            <person name="Bukari Y."/>
            <person name="Meinhardt L.W."/>
            <person name="Bailey B.A."/>
            <person name="Cohen S.P."/>
        </authorList>
    </citation>
    <scope>NUCLEOTIDE SEQUENCE [LARGE SCALE GENOMIC DNA]</scope>
    <source>
        <strain evidence="2 3">MS-2</strain>
    </source>
</reference>
<comment type="caution">
    <text evidence="2">The sequence shown here is derived from an EMBL/GenBank/DDBJ whole genome shotgun (WGS) entry which is preliminary data.</text>
</comment>
<gene>
    <name evidence="2" type="ORF">AAF712_010328</name>
</gene>
<dbReference type="InterPro" id="IPR046528">
    <property type="entry name" value="DUF6593"/>
</dbReference>
<dbReference type="Proteomes" id="UP001437256">
    <property type="component" value="Unassembled WGS sequence"/>
</dbReference>
<dbReference type="EMBL" id="JBBXMP010000096">
    <property type="protein sequence ID" value="KAL0062790.1"/>
    <property type="molecule type" value="Genomic_DNA"/>
</dbReference>
<feature type="domain" description="DUF6593" evidence="1">
    <location>
        <begin position="47"/>
        <end position="187"/>
    </location>
</feature>
<dbReference type="Pfam" id="PF20236">
    <property type="entry name" value="DUF6593"/>
    <property type="match status" value="1"/>
</dbReference>
<evidence type="ECO:0000313" key="3">
    <source>
        <dbReference type="Proteomes" id="UP001437256"/>
    </source>
</evidence>
<organism evidence="2 3">
    <name type="scientific">Marasmius tenuissimus</name>
    <dbReference type="NCBI Taxonomy" id="585030"/>
    <lineage>
        <taxon>Eukaryota</taxon>
        <taxon>Fungi</taxon>
        <taxon>Dikarya</taxon>
        <taxon>Basidiomycota</taxon>
        <taxon>Agaricomycotina</taxon>
        <taxon>Agaricomycetes</taxon>
        <taxon>Agaricomycetidae</taxon>
        <taxon>Agaricales</taxon>
        <taxon>Marasmiineae</taxon>
        <taxon>Marasmiaceae</taxon>
        <taxon>Marasmius</taxon>
    </lineage>
</organism>
<accession>A0ABR2ZM89</accession>
<keyword evidence="3" id="KW-1185">Reference proteome</keyword>
<name>A0ABR2ZM89_9AGAR</name>
<evidence type="ECO:0000259" key="1">
    <source>
        <dbReference type="Pfam" id="PF20236"/>
    </source>
</evidence>
<evidence type="ECO:0000313" key="2">
    <source>
        <dbReference type="EMBL" id="KAL0062790.1"/>
    </source>
</evidence>
<sequence length="190" mass="21043">MSRTNTHPFAGWGNGASSSSVYGALPYATPPPAANLVTYYLTSFNPDLLNCTVIGPSQRPSHFIITDPQQPGYTIVKDSGGKSVALVEWQTHPLVEIRGVMSKQRVRDWLSLTSDKRSRRMSVRGNRYFWAPDERYINLYSADGTPQFLARISRGHNTITLDLTGEALRLGFLDIAVTATLLLQSGRNID</sequence>